<protein>
    <submittedName>
        <fullName evidence="2">Uncharacterized protein</fullName>
    </submittedName>
</protein>
<organism evidence="2 3">
    <name type="scientific">Arthrobotrys musiformis</name>
    <dbReference type="NCBI Taxonomy" id="47236"/>
    <lineage>
        <taxon>Eukaryota</taxon>
        <taxon>Fungi</taxon>
        <taxon>Dikarya</taxon>
        <taxon>Ascomycota</taxon>
        <taxon>Pezizomycotina</taxon>
        <taxon>Orbiliomycetes</taxon>
        <taxon>Orbiliales</taxon>
        <taxon>Orbiliaceae</taxon>
        <taxon>Arthrobotrys</taxon>
    </lineage>
</organism>
<evidence type="ECO:0000313" key="3">
    <source>
        <dbReference type="Proteomes" id="UP001370758"/>
    </source>
</evidence>
<feature type="transmembrane region" description="Helical" evidence="1">
    <location>
        <begin position="332"/>
        <end position="351"/>
    </location>
</feature>
<reference evidence="2 3" key="1">
    <citation type="submission" date="2023-08" db="EMBL/GenBank/DDBJ databases">
        <authorList>
            <person name="Palmer J.M."/>
        </authorList>
    </citation>
    <scope>NUCLEOTIDE SEQUENCE [LARGE SCALE GENOMIC DNA]</scope>
    <source>
        <strain evidence="2 3">TWF481</strain>
    </source>
</reference>
<comment type="caution">
    <text evidence="2">The sequence shown here is derived from an EMBL/GenBank/DDBJ whole genome shotgun (WGS) entry which is preliminary data.</text>
</comment>
<dbReference type="Proteomes" id="UP001370758">
    <property type="component" value="Unassembled WGS sequence"/>
</dbReference>
<feature type="transmembrane region" description="Helical" evidence="1">
    <location>
        <begin position="210"/>
        <end position="231"/>
    </location>
</feature>
<feature type="transmembrane region" description="Helical" evidence="1">
    <location>
        <begin position="252"/>
        <end position="272"/>
    </location>
</feature>
<keyword evidence="1" id="KW-0472">Membrane</keyword>
<keyword evidence="3" id="KW-1185">Reference proteome</keyword>
<evidence type="ECO:0000313" key="2">
    <source>
        <dbReference type="EMBL" id="KAK6509163.1"/>
    </source>
</evidence>
<dbReference type="EMBL" id="JAVHJL010000002">
    <property type="protein sequence ID" value="KAK6509163.1"/>
    <property type="molecule type" value="Genomic_DNA"/>
</dbReference>
<sequence length="633" mass="70354">MSQPSTTTDPDPIPERADIPIEHLSFLGHKRGLSPEIGLALSQRAAVNAEASGSGDGTGVSRPAAAVIRRDKAATASPAAEYIASIERGPFSGIMDESLPRSPPQNPKIEPFTREHLYEPSRWDKITESFNTIPYTAKISIYETLKNTWNLPENIVRAKRRLLAPPKPKPQTLPDPVTVGSLPAHLAPRAPKKPTRIGKVLRVFFSPKAWQVYGFLATLALNGGFGYWVWVHVHVYLDPHTWRLRHLVTSSSSTWTAFTSLEIWIAIMLGIWNIGGGYLLIAGPVILLELLMKYSGLLWLLLQSRMLRRKRPNPDPDDGGAAVKPKNGPMGACMGTFWGLYFLILVIWPILASTIPAPRLRVDRYPKRCGGGAWDFRVILDGRVRPKNLTMGRVTIRELNGENVGREAVYITENYVDTTWMRTEEQVVLRRATIPADGETVYVSEVTYRFPYMETDWEKAGWKSLPDVTRDRGGNYTVILTDSDTGRNETINGRFPYLDDQSGLRLDEMGLIPDVKRSWRSIALTADTCPWGPDAKLLENTDVTARNIVGEGHPVLLTDMSKFGRCGELTVCANRRRQVVDGLPWAVGEEGKKVLDAMLVVPLGLILVEQIRWGSCCGDGFAPYTAGPEQISP</sequence>
<accession>A0AAV9WI36</accession>
<evidence type="ECO:0000256" key="1">
    <source>
        <dbReference type="SAM" id="Phobius"/>
    </source>
</evidence>
<proteinExistence type="predicted"/>
<dbReference type="AlphaFoldDB" id="A0AAV9WI36"/>
<feature type="transmembrane region" description="Helical" evidence="1">
    <location>
        <begin position="278"/>
        <end position="302"/>
    </location>
</feature>
<keyword evidence="1" id="KW-0812">Transmembrane</keyword>
<name>A0AAV9WI36_9PEZI</name>
<keyword evidence="1" id="KW-1133">Transmembrane helix</keyword>
<gene>
    <name evidence="2" type="ORF">TWF481_003924</name>
</gene>